<dbReference type="InterPro" id="IPR001763">
    <property type="entry name" value="Rhodanese-like_dom"/>
</dbReference>
<proteinExistence type="predicted"/>
<dbReference type="EMBL" id="FMJB01000015">
    <property type="protein sequence ID" value="SCM66109.1"/>
    <property type="molecule type" value="Genomic_DNA"/>
</dbReference>
<keyword evidence="3" id="KW-1185">Reference proteome</keyword>
<dbReference type="SMART" id="SM00450">
    <property type="entry name" value="RHOD"/>
    <property type="match status" value="1"/>
</dbReference>
<name>A0A1M4MV45_9RHOB</name>
<evidence type="ECO:0000259" key="1">
    <source>
        <dbReference type="PROSITE" id="PS50206"/>
    </source>
</evidence>
<reference evidence="3" key="1">
    <citation type="submission" date="2016-09" db="EMBL/GenBank/DDBJ databases">
        <authorList>
            <person name="Wibberg D."/>
        </authorList>
    </citation>
    <scope>NUCLEOTIDE SEQUENCE [LARGE SCALE GENOMIC DNA]</scope>
</reference>
<dbReference type="InterPro" id="IPR036873">
    <property type="entry name" value="Rhodanese-like_dom_sf"/>
</dbReference>
<dbReference type="SUPFAM" id="SSF52821">
    <property type="entry name" value="Rhodanese/Cell cycle control phosphatase"/>
    <property type="match status" value="1"/>
</dbReference>
<dbReference type="Proteomes" id="UP000184085">
    <property type="component" value="Unassembled WGS sequence"/>
</dbReference>
<dbReference type="Pfam" id="PF00581">
    <property type="entry name" value="Rhodanese"/>
    <property type="match status" value="1"/>
</dbReference>
<organism evidence="2 3">
    <name type="scientific">Donghicola eburneus</name>
    <dbReference type="NCBI Taxonomy" id="393278"/>
    <lineage>
        <taxon>Bacteria</taxon>
        <taxon>Pseudomonadati</taxon>
        <taxon>Pseudomonadota</taxon>
        <taxon>Alphaproteobacteria</taxon>
        <taxon>Rhodobacterales</taxon>
        <taxon>Roseobacteraceae</taxon>
        <taxon>Donghicola</taxon>
    </lineage>
</organism>
<evidence type="ECO:0000313" key="2">
    <source>
        <dbReference type="EMBL" id="SCM66109.1"/>
    </source>
</evidence>
<evidence type="ECO:0000313" key="3">
    <source>
        <dbReference type="Proteomes" id="UP000184085"/>
    </source>
</evidence>
<dbReference type="AlphaFoldDB" id="A0A1M4MV45"/>
<feature type="domain" description="Rhodanese" evidence="1">
    <location>
        <begin position="40"/>
        <end position="133"/>
    </location>
</feature>
<sequence>MLLIAVLFLGGATYAMMSMRARSMPENVSLAQLSGAELENDPDLLVVDIRTPDEWKQTGVVRDALLVTYTGPEAFLEAVNARKLPQQKMTLICRSGNRSSKAARQIAEMVEGDVIDVAGGMTRVLREGYRAVKPTREMGCVVCD</sequence>
<dbReference type="CDD" id="cd00158">
    <property type="entry name" value="RHOD"/>
    <property type="match status" value="1"/>
</dbReference>
<dbReference type="Gene3D" id="3.40.250.10">
    <property type="entry name" value="Rhodanese-like domain"/>
    <property type="match status" value="1"/>
</dbReference>
<dbReference type="PROSITE" id="PS50206">
    <property type="entry name" value="RHODANESE_3"/>
    <property type="match status" value="1"/>
</dbReference>
<gene>
    <name evidence="2" type="ORF">KARMA_0282</name>
</gene>
<protein>
    <recommendedName>
        <fullName evidence="1">Rhodanese domain-containing protein</fullName>
    </recommendedName>
</protein>
<accession>A0A1M4MV45</accession>